<dbReference type="Proteomes" id="UP001152755">
    <property type="component" value="Unassembled WGS sequence"/>
</dbReference>
<feature type="domain" description="DprA winged helix" evidence="3">
    <location>
        <begin position="313"/>
        <end position="368"/>
    </location>
</feature>
<evidence type="ECO:0000256" key="1">
    <source>
        <dbReference type="ARBA" id="ARBA00006525"/>
    </source>
</evidence>
<name>A0A9X4LXB6_9ACTN</name>
<sequence>MSDSEKLRAWAYLSRVAEGPCAALLSLVDQIGPVDAARAVRQHSDLPEVLRSRTEGRRHIDRVDADLALLDRLGGRLLTREDPEWPHWRFVELGRVRDTAVPTALWVLGDPDLAAVTERAAAIVGTRAASGYGEHVATELSGDLAAEDWAVISGAAYGIDGAAHRAALAAGGVTVAVLACGIDRVYPSGHAGLLRHIAESGSVVTEYPPGTIPAKFRFLARNRLVAALSDATVVVEAGWRSGARNTARWARALGRPVLAVPGPVTAATSRGCHRMIREGEAQLVTGAADVVEAAGPLDAAAGIGAVRAADRAHRRPTDGLDEGELAVYEALPVRGCRDEDQLSVESGLGVGAVRAALPGLEMRGLIEWSDQGWVRVRARRAR</sequence>
<dbReference type="RefSeq" id="WP_332519372.1">
    <property type="nucleotide sequence ID" value="NZ_JANRHA010000002.1"/>
</dbReference>
<evidence type="ECO:0000313" key="5">
    <source>
        <dbReference type="Proteomes" id="UP001152755"/>
    </source>
</evidence>
<evidence type="ECO:0000259" key="3">
    <source>
        <dbReference type="Pfam" id="PF17782"/>
    </source>
</evidence>
<dbReference type="NCBIfam" id="TIGR00732">
    <property type="entry name" value="dprA"/>
    <property type="match status" value="1"/>
</dbReference>
<dbReference type="SUPFAM" id="SSF102405">
    <property type="entry name" value="MCP/YpsA-like"/>
    <property type="match status" value="1"/>
</dbReference>
<organism evidence="4 5">
    <name type="scientific">Speluncibacter jeojiensis</name>
    <dbReference type="NCBI Taxonomy" id="2710754"/>
    <lineage>
        <taxon>Bacteria</taxon>
        <taxon>Bacillati</taxon>
        <taxon>Actinomycetota</taxon>
        <taxon>Actinomycetes</taxon>
        <taxon>Mycobacteriales</taxon>
        <taxon>Speluncibacteraceae</taxon>
        <taxon>Speluncibacter</taxon>
    </lineage>
</organism>
<gene>
    <name evidence="4" type="primary">dprA</name>
    <name evidence="4" type="ORF">NVS88_05310</name>
</gene>
<dbReference type="PANTHER" id="PTHR43022:SF1">
    <property type="entry name" value="PROTEIN SMF"/>
    <property type="match status" value="1"/>
</dbReference>
<reference evidence="4" key="1">
    <citation type="submission" date="2022-08" db="EMBL/GenBank/DDBJ databases">
        <title>Genome analysis of Corynebacteriales strain.</title>
        <authorList>
            <person name="Lee S.D."/>
        </authorList>
    </citation>
    <scope>NUCLEOTIDE SEQUENCE</scope>
    <source>
        <strain evidence="4">D3-21</strain>
    </source>
</reference>
<dbReference type="InterPro" id="IPR003488">
    <property type="entry name" value="DprA"/>
</dbReference>
<feature type="domain" description="Smf/DprA SLOG" evidence="2">
    <location>
        <begin position="77"/>
        <end position="293"/>
    </location>
</feature>
<dbReference type="InterPro" id="IPR057666">
    <property type="entry name" value="DrpA_SLOG"/>
</dbReference>
<evidence type="ECO:0000313" key="4">
    <source>
        <dbReference type="EMBL" id="MDG3013974.1"/>
    </source>
</evidence>
<dbReference type="InterPro" id="IPR041614">
    <property type="entry name" value="DprA_WH"/>
</dbReference>
<keyword evidence="5" id="KW-1185">Reference proteome</keyword>
<dbReference type="EMBL" id="JANRHA010000002">
    <property type="protein sequence ID" value="MDG3013974.1"/>
    <property type="molecule type" value="Genomic_DNA"/>
</dbReference>
<comment type="caution">
    <text evidence="4">The sequence shown here is derived from an EMBL/GenBank/DDBJ whole genome shotgun (WGS) entry which is preliminary data.</text>
</comment>
<dbReference type="PANTHER" id="PTHR43022">
    <property type="entry name" value="PROTEIN SMF"/>
    <property type="match status" value="1"/>
</dbReference>
<comment type="similarity">
    <text evidence="1">Belongs to the DprA/Smf family.</text>
</comment>
<evidence type="ECO:0000259" key="2">
    <source>
        <dbReference type="Pfam" id="PF02481"/>
    </source>
</evidence>
<protein>
    <submittedName>
        <fullName evidence="4">DNA-processing protein DprA</fullName>
    </submittedName>
</protein>
<dbReference type="Gene3D" id="3.40.50.450">
    <property type="match status" value="1"/>
</dbReference>
<proteinExistence type="inferred from homology"/>
<accession>A0A9X4LXB6</accession>
<dbReference type="Pfam" id="PF17782">
    <property type="entry name" value="WHD_DprA"/>
    <property type="match status" value="1"/>
</dbReference>
<dbReference type="GO" id="GO:0009294">
    <property type="term" value="P:DNA-mediated transformation"/>
    <property type="evidence" value="ECO:0007669"/>
    <property type="project" value="InterPro"/>
</dbReference>
<dbReference type="Pfam" id="PF02481">
    <property type="entry name" value="DNA_processg_A"/>
    <property type="match status" value="1"/>
</dbReference>
<dbReference type="AlphaFoldDB" id="A0A9X4LXB6"/>